<sequence length="535" mass="59324">MKENFICWNLLFLEHLKRDWKKIIIWIFGLSVFSSAFIPSFEEIAKGNGLNGMFETLKNPAMISMVGSTPIAQATQYTLGALYSHEMLLFCSLLSMIISILHVIAHTRKEEDIGLSEFVRAFKVGRQSNTFSVFVEIIVINAIVSIFITGILLSFNAQTITIQGSLLYGATIGIAGIIGASIALLTAQIMPNASASTGLALSIVGLLYIIRGATDITNVELAIFNPIGWTYITYPFTENNWGPLGFAIIFIVIIVAIAFILESSRDMGTSYIPEIKGRTTAKNSLLSVRGLFLKINKGTIISWFIAFIIMGIAYGSIYGDMQTFLASNELMKQMFSQSNVSIEASFTSKIVIVMISLVTILPIVIINKVFAEENKARLNQMSATKVTRGHLYWTNIGLALCTGIVGIFLTVFSLGVTALTVMTHHENIDLVDFLIAGYNLLPVVLFFTSITALVLGWLPKIGKLIYLYLGYAFAINYFGGVLEFQTWFSKTSVLNWLPSMPKENFDFSTFFIVSVISVILMFIGYLGYIKRDWIE</sequence>
<gene>
    <name evidence="2" type="ORF">SHJJP9002_001944</name>
</gene>
<feature type="transmembrane region" description="Helical" evidence="1">
    <location>
        <begin position="23"/>
        <end position="41"/>
    </location>
</feature>
<dbReference type="Proteomes" id="UP001468345">
    <property type="component" value="Chromosome"/>
</dbReference>
<protein>
    <submittedName>
        <fullName evidence="2">Tetronasin resistance protein</fullName>
    </submittedName>
</protein>
<keyword evidence="1" id="KW-0812">Transmembrane</keyword>
<name>A0ABZ2WCT0_9STAP</name>
<proteinExistence type="predicted"/>
<feature type="transmembrane region" description="Helical" evidence="1">
    <location>
        <begin position="167"/>
        <end position="186"/>
    </location>
</feature>
<dbReference type="EMBL" id="CP133006">
    <property type="protein sequence ID" value="WZG09969.1"/>
    <property type="molecule type" value="Genomic_DNA"/>
</dbReference>
<evidence type="ECO:0000313" key="3">
    <source>
        <dbReference type="Proteomes" id="UP001468345"/>
    </source>
</evidence>
<evidence type="ECO:0000256" key="1">
    <source>
        <dbReference type="SAM" id="Phobius"/>
    </source>
</evidence>
<feature type="transmembrane region" description="Helical" evidence="1">
    <location>
        <begin position="193"/>
        <end position="210"/>
    </location>
</feature>
<keyword evidence="1" id="KW-0472">Membrane</keyword>
<keyword evidence="3" id="KW-1185">Reference proteome</keyword>
<feature type="transmembrane region" description="Helical" evidence="1">
    <location>
        <begin position="350"/>
        <end position="370"/>
    </location>
</feature>
<feature type="transmembrane region" description="Helical" evidence="1">
    <location>
        <begin position="241"/>
        <end position="261"/>
    </location>
</feature>
<accession>A0ABZ2WCT0</accession>
<organism evidence="2 3">
    <name type="scientific">Staphylococcus casei</name>
    <dbReference type="NCBI Taxonomy" id="201828"/>
    <lineage>
        <taxon>Bacteria</taxon>
        <taxon>Bacillati</taxon>
        <taxon>Bacillota</taxon>
        <taxon>Bacilli</taxon>
        <taxon>Bacillales</taxon>
        <taxon>Staphylococcaceae</taxon>
        <taxon>Staphylococcus</taxon>
    </lineage>
</organism>
<evidence type="ECO:0000313" key="2">
    <source>
        <dbReference type="EMBL" id="WZG09969.1"/>
    </source>
</evidence>
<feature type="transmembrane region" description="Helical" evidence="1">
    <location>
        <begin position="87"/>
        <end position="105"/>
    </location>
</feature>
<keyword evidence="1" id="KW-1133">Transmembrane helix</keyword>
<reference evidence="2 3" key="1">
    <citation type="journal article" date="2024" name="ISME J.">
        <title>Staphylococcus epidermidis bacteriocin A37 kills natural competitors with a unique mechanism of action.</title>
        <authorList>
            <person name="Puls J.S."/>
            <person name="Winnerling B."/>
            <person name="Power J.J."/>
            <person name="Kruger A.M."/>
            <person name="Brajtenbach D."/>
            <person name="Johnson M."/>
            <person name="Bilici K."/>
            <person name="Camus L."/>
            <person name="Fliesswasser T."/>
            <person name="Schneider T."/>
            <person name="Sahl H.G."/>
            <person name="Ghosal D."/>
            <person name="Kubitscheck U."/>
            <person name="Heilbronner S."/>
            <person name="Grein F."/>
        </authorList>
    </citation>
    <scope>NUCLEOTIDE SEQUENCE [LARGE SCALE GENOMIC DNA]</scope>
    <source>
        <strain evidence="2 3">SCK7</strain>
    </source>
</reference>
<feature type="transmembrane region" description="Helical" evidence="1">
    <location>
        <begin position="465"/>
        <end position="487"/>
    </location>
</feature>
<feature type="transmembrane region" description="Helical" evidence="1">
    <location>
        <begin position="133"/>
        <end position="155"/>
    </location>
</feature>
<feature type="transmembrane region" description="Helical" evidence="1">
    <location>
        <begin position="300"/>
        <end position="319"/>
    </location>
</feature>
<feature type="transmembrane region" description="Helical" evidence="1">
    <location>
        <begin position="507"/>
        <end position="529"/>
    </location>
</feature>
<feature type="transmembrane region" description="Helical" evidence="1">
    <location>
        <begin position="435"/>
        <end position="458"/>
    </location>
</feature>
<dbReference type="RefSeq" id="WP_069823325.1">
    <property type="nucleotide sequence ID" value="NZ_CP133006.1"/>
</dbReference>
<feature type="transmembrane region" description="Helical" evidence="1">
    <location>
        <begin position="391"/>
        <end position="415"/>
    </location>
</feature>